<evidence type="ECO:0000313" key="2">
    <source>
        <dbReference type="Proteomes" id="UP000232453"/>
    </source>
</evidence>
<dbReference type="RefSeq" id="WP_100877347.1">
    <property type="nucleotide sequence ID" value="NZ_JBEPFP010000011.1"/>
</dbReference>
<dbReference type="EMBL" id="PHUJ01000002">
    <property type="protein sequence ID" value="PKB41300.1"/>
    <property type="molecule type" value="Genomic_DNA"/>
</dbReference>
<evidence type="ECO:0000313" key="1">
    <source>
        <dbReference type="EMBL" id="PKB41300.1"/>
    </source>
</evidence>
<accession>A0AA44ZSK8</accession>
<reference evidence="1 2" key="1">
    <citation type="submission" date="2017-11" db="EMBL/GenBank/DDBJ databases">
        <title>Sequencing the genomes of 1000 actinobacteria strains.</title>
        <authorList>
            <person name="Klenk H.-P."/>
        </authorList>
    </citation>
    <scope>NUCLEOTIDE SEQUENCE [LARGE SCALE GENOMIC DNA]</scope>
    <source>
        <strain evidence="1 2">DSM 44104</strain>
    </source>
</reference>
<gene>
    <name evidence="1" type="ORF">ATL51_0262</name>
</gene>
<sequence length="126" mass="13935">MKVTTLITTADDCPNKWDCPSVHDLDVDPERRYVVSKQATAAEHAVFRDLLEAGDIVGWLPAGFLDERNALFDRTRHVAGEVLDPARRYVITSAVRDPLVLAHFGDLVSRNEQLGTVPARDLAVIA</sequence>
<dbReference type="AlphaFoldDB" id="A0AA44ZSK8"/>
<comment type="caution">
    <text evidence="1">The sequence shown here is derived from an EMBL/GenBank/DDBJ whole genome shotgun (WGS) entry which is preliminary data.</text>
</comment>
<organism evidence="1 2">
    <name type="scientific">Pseudonocardia alni</name>
    <name type="common">Amycolata alni</name>
    <dbReference type="NCBI Taxonomy" id="33907"/>
    <lineage>
        <taxon>Bacteria</taxon>
        <taxon>Bacillati</taxon>
        <taxon>Actinomycetota</taxon>
        <taxon>Actinomycetes</taxon>
        <taxon>Pseudonocardiales</taxon>
        <taxon>Pseudonocardiaceae</taxon>
        <taxon>Pseudonocardia</taxon>
    </lineage>
</organism>
<dbReference type="Proteomes" id="UP000232453">
    <property type="component" value="Unassembled WGS sequence"/>
</dbReference>
<proteinExistence type="predicted"/>
<name>A0AA44ZSK8_PSEA5</name>
<protein>
    <submittedName>
        <fullName evidence="1">Uncharacterized protein</fullName>
    </submittedName>
</protein>